<evidence type="ECO:0000256" key="1">
    <source>
        <dbReference type="SAM" id="SignalP"/>
    </source>
</evidence>
<reference evidence="5 7" key="1">
    <citation type="submission" date="2018-09" db="EMBL/GenBank/DDBJ databases">
        <title>Genomic investigation of the strawberry pathogen Phytophthora fragariae indicates pathogenicity is determined by transcriptional variation in three key races.</title>
        <authorList>
            <person name="Adams T.M."/>
            <person name="Armitage A.D."/>
            <person name="Sobczyk M.K."/>
            <person name="Bates H.J."/>
            <person name="Dunwell J.M."/>
            <person name="Nellist C.F."/>
            <person name="Harrison R.J."/>
        </authorList>
    </citation>
    <scope>NUCLEOTIDE SEQUENCE [LARGE SCALE GENOMIC DNA]</scope>
    <source>
        <strain evidence="3 5">SCRP249</strain>
        <strain evidence="2 7">SCRP324</strain>
        <strain evidence="4 6">SCRP333</strain>
    </source>
</reference>
<dbReference type="Proteomes" id="UP000429607">
    <property type="component" value="Unassembled WGS sequence"/>
</dbReference>
<organism evidence="3 5">
    <name type="scientific">Phytophthora rubi</name>
    <dbReference type="NCBI Taxonomy" id="129364"/>
    <lineage>
        <taxon>Eukaryota</taxon>
        <taxon>Sar</taxon>
        <taxon>Stramenopiles</taxon>
        <taxon>Oomycota</taxon>
        <taxon>Peronosporomycetes</taxon>
        <taxon>Peronosporales</taxon>
        <taxon>Peronosporaceae</taxon>
        <taxon>Phytophthora</taxon>
    </lineage>
</organism>
<dbReference type="SUPFAM" id="SSF49329">
    <property type="entry name" value="Cu,Zn superoxide dismutase-like"/>
    <property type="match status" value="1"/>
</dbReference>
<gene>
    <name evidence="3" type="ORF">PR001_g23382</name>
    <name evidence="2" type="ORF">PR002_g23632</name>
    <name evidence="4" type="ORF">PR003_g24311</name>
</gene>
<keyword evidence="1" id="KW-0732">Signal</keyword>
<keyword evidence="6" id="KW-1185">Reference proteome</keyword>
<comment type="caution">
    <text evidence="3">The sequence shown here is derived from an EMBL/GenBank/DDBJ whole genome shotgun (WGS) entry which is preliminary data.</text>
</comment>
<dbReference type="AlphaFoldDB" id="A0A6A3INQ1"/>
<evidence type="ECO:0000313" key="4">
    <source>
        <dbReference type="EMBL" id="KAE9294207.1"/>
    </source>
</evidence>
<name>A0A6A3INQ1_9STRA</name>
<accession>A0A6A3INQ1</accession>
<dbReference type="EMBL" id="QXFT01002709">
    <property type="protein sequence ID" value="KAE9294207.1"/>
    <property type="molecule type" value="Genomic_DNA"/>
</dbReference>
<feature type="chain" id="PRO_5036164414" evidence="1">
    <location>
        <begin position="23"/>
        <end position="214"/>
    </location>
</feature>
<evidence type="ECO:0000313" key="3">
    <source>
        <dbReference type="EMBL" id="KAE8983691.1"/>
    </source>
</evidence>
<sequence length="214" mass="23374">MTMTLQLVVFAVYGAIVGLAAAQPAFVYRFDAGSAVGVEGAIHFKYAGDDSPVAAISAALDFSRVNQSAIRAFDPLCVEPVTQFKWHIHVHWSSRQRSASFGQCSLRATGNHYDPLFACSPDSEHIDTRLCQARAAKYACNPKNYAEDPRSCEKGDLSGKFGNFVLNAQKKASGMWIDRHFPLPSENRPNWSIVLHAVCGNHAARVACAVEEKS</sequence>
<dbReference type="GO" id="GO:0006801">
    <property type="term" value="P:superoxide metabolic process"/>
    <property type="evidence" value="ECO:0007669"/>
    <property type="project" value="InterPro"/>
</dbReference>
<dbReference type="EMBL" id="QXFU01002738">
    <property type="protein sequence ID" value="KAE8982079.1"/>
    <property type="molecule type" value="Genomic_DNA"/>
</dbReference>
<dbReference type="Proteomes" id="UP000434957">
    <property type="component" value="Unassembled WGS sequence"/>
</dbReference>
<dbReference type="EMBL" id="QXFV01002761">
    <property type="protein sequence ID" value="KAE8983691.1"/>
    <property type="molecule type" value="Genomic_DNA"/>
</dbReference>
<dbReference type="OrthoDB" id="159229at2759"/>
<dbReference type="GO" id="GO:0046872">
    <property type="term" value="F:metal ion binding"/>
    <property type="evidence" value="ECO:0007669"/>
    <property type="project" value="InterPro"/>
</dbReference>
<dbReference type="Gene3D" id="2.60.40.200">
    <property type="entry name" value="Superoxide dismutase, copper/zinc binding domain"/>
    <property type="match status" value="1"/>
</dbReference>
<dbReference type="InterPro" id="IPR036423">
    <property type="entry name" value="SOD-like_Cu/Zn_dom_sf"/>
</dbReference>
<proteinExistence type="predicted"/>
<evidence type="ECO:0000313" key="5">
    <source>
        <dbReference type="Proteomes" id="UP000429607"/>
    </source>
</evidence>
<feature type="signal peptide" evidence="1">
    <location>
        <begin position="1"/>
        <end position="22"/>
    </location>
</feature>
<evidence type="ECO:0000313" key="6">
    <source>
        <dbReference type="Proteomes" id="UP000434957"/>
    </source>
</evidence>
<evidence type="ECO:0000313" key="7">
    <source>
        <dbReference type="Proteomes" id="UP000435112"/>
    </source>
</evidence>
<evidence type="ECO:0000313" key="2">
    <source>
        <dbReference type="EMBL" id="KAE8982079.1"/>
    </source>
</evidence>
<protein>
    <submittedName>
        <fullName evidence="3">Uncharacterized protein</fullName>
    </submittedName>
</protein>
<dbReference type="Proteomes" id="UP000435112">
    <property type="component" value="Unassembled WGS sequence"/>
</dbReference>